<dbReference type="InterPro" id="IPR000210">
    <property type="entry name" value="BTB/POZ_dom"/>
</dbReference>
<dbReference type="Gene3D" id="3.30.710.10">
    <property type="entry name" value="Potassium Channel Kv1.1, Chain A"/>
    <property type="match status" value="1"/>
</dbReference>
<dbReference type="AlphaFoldDB" id="A0A915ED93"/>
<sequence>MVRKKSMKAKSQLNRFLSSFSSYFKTLFFGDFHEKNQDQIELKGVCAAEFIHLLEIIYPSVDIEAGNESMIRKNVECLLRLSDCYQAGIVTKRCEVYLKRCPVDEVALEDKLLYAQDYRLPELLDQCIKEFKTVADVKKLRQSYQYSRLTKENQLLVHENIT</sequence>
<accession>A0A915ED93</accession>
<feature type="domain" description="BTB" evidence="1">
    <location>
        <begin position="16"/>
        <end position="58"/>
    </location>
</feature>
<protein>
    <submittedName>
        <fullName evidence="3">BTB domain-containing protein</fullName>
    </submittedName>
</protein>
<dbReference type="CDD" id="cd18186">
    <property type="entry name" value="BTB_POZ_ZBTB_KLHL-like"/>
    <property type="match status" value="1"/>
</dbReference>
<dbReference type="PANTHER" id="PTHR22744">
    <property type="entry name" value="HELIX LOOP HELIX PROTEIN 21-RELATED"/>
    <property type="match status" value="1"/>
</dbReference>
<dbReference type="InterPro" id="IPR011333">
    <property type="entry name" value="SKP1/BTB/POZ_sf"/>
</dbReference>
<dbReference type="PROSITE" id="PS50097">
    <property type="entry name" value="BTB"/>
    <property type="match status" value="1"/>
</dbReference>
<dbReference type="WBParaSite" id="jg5443">
    <property type="protein sequence ID" value="jg5443"/>
    <property type="gene ID" value="jg5443"/>
</dbReference>
<proteinExistence type="predicted"/>
<dbReference type="Pfam" id="PF00651">
    <property type="entry name" value="BTB"/>
    <property type="match status" value="1"/>
</dbReference>
<dbReference type="SUPFAM" id="SSF54695">
    <property type="entry name" value="POZ domain"/>
    <property type="match status" value="1"/>
</dbReference>
<dbReference type="SMART" id="SM00225">
    <property type="entry name" value="BTB"/>
    <property type="match status" value="1"/>
</dbReference>
<organism evidence="2 3">
    <name type="scientific">Ditylenchus dipsaci</name>
    <dbReference type="NCBI Taxonomy" id="166011"/>
    <lineage>
        <taxon>Eukaryota</taxon>
        <taxon>Metazoa</taxon>
        <taxon>Ecdysozoa</taxon>
        <taxon>Nematoda</taxon>
        <taxon>Chromadorea</taxon>
        <taxon>Rhabditida</taxon>
        <taxon>Tylenchina</taxon>
        <taxon>Tylenchomorpha</taxon>
        <taxon>Sphaerularioidea</taxon>
        <taxon>Anguinidae</taxon>
        <taxon>Anguininae</taxon>
        <taxon>Ditylenchus</taxon>
    </lineage>
</organism>
<name>A0A915ED93_9BILA</name>
<reference evidence="3" key="1">
    <citation type="submission" date="2022-11" db="UniProtKB">
        <authorList>
            <consortium name="WormBaseParasite"/>
        </authorList>
    </citation>
    <scope>IDENTIFICATION</scope>
</reference>
<evidence type="ECO:0000313" key="2">
    <source>
        <dbReference type="Proteomes" id="UP000887574"/>
    </source>
</evidence>
<dbReference type="Proteomes" id="UP000887574">
    <property type="component" value="Unplaced"/>
</dbReference>
<dbReference type="PANTHER" id="PTHR22744:SF14">
    <property type="entry name" value="BTB DOMAIN-CONTAINING PROTEIN-RELATED"/>
    <property type="match status" value="1"/>
</dbReference>
<evidence type="ECO:0000313" key="3">
    <source>
        <dbReference type="WBParaSite" id="jg5443"/>
    </source>
</evidence>
<keyword evidence="2" id="KW-1185">Reference proteome</keyword>
<evidence type="ECO:0000259" key="1">
    <source>
        <dbReference type="PROSITE" id="PS50097"/>
    </source>
</evidence>